<keyword evidence="1" id="KW-1185">Reference proteome</keyword>
<dbReference type="AlphaFoldDB" id="A0A6P5FP99"/>
<name>A0A6P5FP99_ANACO</name>
<evidence type="ECO:0000313" key="2">
    <source>
        <dbReference type="RefSeq" id="XP_020094900.1"/>
    </source>
</evidence>
<dbReference type="PANTHER" id="PTHR33593:SF3">
    <property type="entry name" value="DUF1442 FAMILY PROTEIN"/>
    <property type="match status" value="1"/>
</dbReference>
<gene>
    <name evidence="2" type="primary">LOC109714615</name>
</gene>
<dbReference type="PANTHER" id="PTHR33593">
    <property type="entry name" value="DUF1442 FAMILY PROTEIN"/>
    <property type="match status" value="1"/>
</dbReference>
<accession>A0A6P5FP99</accession>
<dbReference type="GeneID" id="109714615"/>
<reference evidence="2" key="2">
    <citation type="submission" date="2025-08" db="UniProtKB">
        <authorList>
            <consortium name="RefSeq"/>
        </authorList>
    </citation>
    <scope>IDENTIFICATION</scope>
    <source>
        <tissue evidence="2">Leaf</tissue>
    </source>
</reference>
<organism evidence="1 2">
    <name type="scientific">Ananas comosus</name>
    <name type="common">Pineapple</name>
    <name type="synonym">Ananas ananas</name>
    <dbReference type="NCBI Taxonomy" id="4615"/>
    <lineage>
        <taxon>Eukaryota</taxon>
        <taxon>Viridiplantae</taxon>
        <taxon>Streptophyta</taxon>
        <taxon>Embryophyta</taxon>
        <taxon>Tracheophyta</taxon>
        <taxon>Spermatophyta</taxon>
        <taxon>Magnoliopsida</taxon>
        <taxon>Liliopsida</taxon>
        <taxon>Poales</taxon>
        <taxon>Bromeliaceae</taxon>
        <taxon>Bromelioideae</taxon>
        <taxon>Ananas</taxon>
    </lineage>
</organism>
<proteinExistence type="predicted"/>
<dbReference type="OrthoDB" id="774871at2759"/>
<reference evidence="1" key="1">
    <citation type="journal article" date="2015" name="Nat. Genet.">
        <title>The pineapple genome and the evolution of CAM photosynthesis.</title>
        <authorList>
            <person name="Ming R."/>
            <person name="VanBuren R."/>
            <person name="Wai C.M."/>
            <person name="Tang H."/>
            <person name="Schatz M.C."/>
            <person name="Bowers J.E."/>
            <person name="Lyons E."/>
            <person name="Wang M.L."/>
            <person name="Chen J."/>
            <person name="Biggers E."/>
            <person name="Zhang J."/>
            <person name="Huang L."/>
            <person name="Zhang L."/>
            <person name="Miao W."/>
            <person name="Zhang J."/>
            <person name="Ye Z."/>
            <person name="Miao C."/>
            <person name="Lin Z."/>
            <person name="Wang H."/>
            <person name="Zhou H."/>
            <person name="Yim W.C."/>
            <person name="Priest H.D."/>
            <person name="Zheng C."/>
            <person name="Woodhouse M."/>
            <person name="Edger P.P."/>
            <person name="Guyot R."/>
            <person name="Guo H.B."/>
            <person name="Guo H."/>
            <person name="Zheng G."/>
            <person name="Singh R."/>
            <person name="Sharma A."/>
            <person name="Min X."/>
            <person name="Zheng Y."/>
            <person name="Lee H."/>
            <person name="Gurtowski J."/>
            <person name="Sedlazeck F.J."/>
            <person name="Harkess A."/>
            <person name="McKain M.R."/>
            <person name="Liao Z."/>
            <person name="Fang J."/>
            <person name="Liu J."/>
            <person name="Zhang X."/>
            <person name="Zhang Q."/>
            <person name="Hu W."/>
            <person name="Qin Y."/>
            <person name="Wang K."/>
            <person name="Chen L.Y."/>
            <person name="Shirley N."/>
            <person name="Lin Y.R."/>
            <person name="Liu L.Y."/>
            <person name="Hernandez A.G."/>
            <person name="Wright C.L."/>
            <person name="Bulone V."/>
            <person name="Tuskan G.A."/>
            <person name="Heath K."/>
            <person name="Zee F."/>
            <person name="Moore P.H."/>
            <person name="Sunkar R."/>
            <person name="Leebens-Mack J.H."/>
            <person name="Mockler T."/>
            <person name="Bennetzen J.L."/>
            <person name="Freeling M."/>
            <person name="Sankoff D."/>
            <person name="Paterson A.H."/>
            <person name="Zhu X."/>
            <person name="Yang X."/>
            <person name="Smith J.A."/>
            <person name="Cushman J.C."/>
            <person name="Paull R.E."/>
            <person name="Yu Q."/>
        </authorList>
    </citation>
    <scope>NUCLEOTIDE SEQUENCE [LARGE SCALE GENOMIC DNA]</scope>
    <source>
        <strain evidence="1">cv. F153</strain>
    </source>
</reference>
<protein>
    <submittedName>
        <fullName evidence="2">Uncharacterized protein LOC109714615</fullName>
    </submittedName>
</protein>
<sequence length="286" mass="30814">MAWSAENATKAYLRTLNLFLLRQGNRGILEPGVAEFISALAAGTGARVMVEVCGDSGAGPTTLALIAAASQTGGHAVCILRGPEELHSSTRFLGPDHSRQVDLVLGDPEELLLREYRSADFVLVDCQVCKTKWCIKIEKIYYITVHHIIYIQSITFFLANICHLFDRSKNGILIFYIRHQVYGSERAFKAAQRGAAEAAGGGVVVGYNAMCGGSGDGFNDSSSGRRGGMKIELLPIGGGLRVCRVPPSTVEAAAAAAGRRSRWVVRVDEGTGEEHVFRITRQGEMG</sequence>
<dbReference type="RefSeq" id="XP_020094900.1">
    <property type="nucleotide sequence ID" value="XM_020239311.1"/>
</dbReference>
<dbReference type="InterPro" id="IPR009902">
    <property type="entry name" value="DUF1442"/>
</dbReference>
<evidence type="ECO:0000313" key="1">
    <source>
        <dbReference type="Proteomes" id="UP000515123"/>
    </source>
</evidence>
<dbReference type="Gene3D" id="3.40.50.150">
    <property type="entry name" value="Vaccinia Virus protein VP39"/>
    <property type="match status" value="1"/>
</dbReference>
<dbReference type="InterPro" id="IPR029063">
    <property type="entry name" value="SAM-dependent_MTases_sf"/>
</dbReference>
<dbReference type="Proteomes" id="UP000515123">
    <property type="component" value="Linkage group 8"/>
</dbReference>
<dbReference type="Pfam" id="PF07279">
    <property type="entry name" value="DUF1442"/>
    <property type="match status" value="2"/>
</dbReference>